<sequence>QQQSAAIARALANDPPLIIADEPTGNLDSRSADVVFDIFNDLAEQGKTIIMVTHDRSLAERTNRMMLLSDGELINNWIANAFPELPHSRLLWLTHLMERQTFEGGQPIPLPDDSPVALYLFTSGPVEFVTRNGFFGKHKVRLDQGEYLSLPDVQNFSSDVLGLRSANDEKVEALVLNQEAFQNWMAEDQNHESDLSTAAVDRLSSWRSRGRT</sequence>
<dbReference type="AlphaFoldDB" id="X0WBM1"/>
<organism evidence="2">
    <name type="scientific">marine sediment metagenome</name>
    <dbReference type="NCBI Taxonomy" id="412755"/>
    <lineage>
        <taxon>unclassified sequences</taxon>
        <taxon>metagenomes</taxon>
        <taxon>ecological metagenomes</taxon>
    </lineage>
</organism>
<evidence type="ECO:0000256" key="1">
    <source>
        <dbReference type="ARBA" id="ARBA00005417"/>
    </source>
</evidence>
<dbReference type="PANTHER" id="PTHR24220:SF689">
    <property type="entry name" value="LIPOPROTEIN-RELEASING SYSTEM ATP-BINDING PROTEIN LOLD"/>
    <property type="match status" value="1"/>
</dbReference>
<dbReference type="EMBL" id="BARS01031656">
    <property type="protein sequence ID" value="GAG20607.1"/>
    <property type="molecule type" value="Genomic_DNA"/>
</dbReference>
<gene>
    <name evidence="2" type="ORF">S01H1_49235</name>
</gene>
<dbReference type="InterPro" id="IPR015854">
    <property type="entry name" value="ABC_transpr_LolD-like"/>
</dbReference>
<comment type="similarity">
    <text evidence="1">Belongs to the ABC transporter superfamily.</text>
</comment>
<dbReference type="Gene3D" id="2.60.120.10">
    <property type="entry name" value="Jelly Rolls"/>
    <property type="match status" value="1"/>
</dbReference>
<dbReference type="InterPro" id="IPR014710">
    <property type="entry name" value="RmlC-like_jellyroll"/>
</dbReference>
<dbReference type="GO" id="GO:0022857">
    <property type="term" value="F:transmembrane transporter activity"/>
    <property type="evidence" value="ECO:0007669"/>
    <property type="project" value="TreeGrafter"/>
</dbReference>
<dbReference type="Gene3D" id="3.40.50.300">
    <property type="entry name" value="P-loop containing nucleotide triphosphate hydrolases"/>
    <property type="match status" value="1"/>
</dbReference>
<dbReference type="SUPFAM" id="SSF51206">
    <property type="entry name" value="cAMP-binding domain-like"/>
    <property type="match status" value="1"/>
</dbReference>
<evidence type="ECO:0000313" key="2">
    <source>
        <dbReference type="EMBL" id="GAG20607.1"/>
    </source>
</evidence>
<proteinExistence type="inferred from homology"/>
<dbReference type="GO" id="GO:0005886">
    <property type="term" value="C:plasma membrane"/>
    <property type="evidence" value="ECO:0007669"/>
    <property type="project" value="TreeGrafter"/>
</dbReference>
<name>X0WBM1_9ZZZZ</name>
<dbReference type="SUPFAM" id="SSF52540">
    <property type="entry name" value="P-loop containing nucleoside triphosphate hydrolases"/>
    <property type="match status" value="1"/>
</dbReference>
<protein>
    <recommendedName>
        <fullName evidence="3">ABC transporter domain-containing protein</fullName>
    </recommendedName>
</protein>
<comment type="caution">
    <text evidence="2">The sequence shown here is derived from an EMBL/GenBank/DDBJ whole genome shotgun (WGS) entry which is preliminary data.</text>
</comment>
<reference evidence="2" key="1">
    <citation type="journal article" date="2014" name="Front. Microbiol.">
        <title>High frequency of phylogenetically diverse reductive dehalogenase-homologous genes in deep subseafloor sedimentary metagenomes.</title>
        <authorList>
            <person name="Kawai M."/>
            <person name="Futagami T."/>
            <person name="Toyoda A."/>
            <person name="Takaki Y."/>
            <person name="Nishi S."/>
            <person name="Hori S."/>
            <person name="Arai W."/>
            <person name="Tsubouchi T."/>
            <person name="Morono Y."/>
            <person name="Uchiyama I."/>
            <person name="Ito T."/>
            <person name="Fujiyama A."/>
            <person name="Inagaki F."/>
            <person name="Takami H."/>
        </authorList>
    </citation>
    <scope>NUCLEOTIDE SEQUENCE</scope>
    <source>
        <strain evidence="2">Expedition CK06-06</strain>
    </source>
</reference>
<accession>X0WBM1</accession>
<dbReference type="PANTHER" id="PTHR24220">
    <property type="entry name" value="IMPORT ATP-BINDING PROTEIN"/>
    <property type="match status" value="1"/>
</dbReference>
<dbReference type="InterPro" id="IPR027417">
    <property type="entry name" value="P-loop_NTPase"/>
</dbReference>
<evidence type="ECO:0008006" key="3">
    <source>
        <dbReference type="Google" id="ProtNLM"/>
    </source>
</evidence>
<dbReference type="InterPro" id="IPR018490">
    <property type="entry name" value="cNMP-bd_dom_sf"/>
</dbReference>
<feature type="non-terminal residue" evidence="2">
    <location>
        <position position="1"/>
    </location>
</feature>